<name>A0A8X7VG36_BRACI</name>
<protein>
    <recommendedName>
        <fullName evidence="1">Terpene synthase metal-binding domain-containing protein</fullName>
    </recommendedName>
</protein>
<gene>
    <name evidence="2" type="ORF">Bca52824_022209</name>
</gene>
<dbReference type="OrthoDB" id="1877784at2759"/>
<sequence>MRRGEVANGVNCYMKQHGVAKEVAVREIKKIVREYCKIVMEEFLTIKAVPRPIRPTLTIKLKENLRALLELAAKKSYPDF</sequence>
<reference evidence="2 3" key="1">
    <citation type="submission" date="2020-02" db="EMBL/GenBank/DDBJ databases">
        <authorList>
            <person name="Ma Q."/>
            <person name="Huang Y."/>
            <person name="Song X."/>
            <person name="Pei D."/>
        </authorList>
    </citation>
    <scope>NUCLEOTIDE SEQUENCE [LARGE SCALE GENOMIC DNA]</scope>
    <source>
        <strain evidence="2">Sxm20200214</strain>
        <tissue evidence="2">Leaf</tissue>
    </source>
</reference>
<dbReference type="InterPro" id="IPR005630">
    <property type="entry name" value="Terpene_synthase_metal-bd"/>
</dbReference>
<dbReference type="EMBL" id="JAAMPC010000005">
    <property type="protein sequence ID" value="KAG2310652.1"/>
    <property type="molecule type" value="Genomic_DNA"/>
</dbReference>
<accession>A0A8X7VG36</accession>
<comment type="caution">
    <text evidence="2">The sequence shown here is derived from an EMBL/GenBank/DDBJ whole genome shotgun (WGS) entry which is preliminary data.</text>
</comment>
<organism evidence="2 3">
    <name type="scientific">Brassica carinata</name>
    <name type="common">Ethiopian mustard</name>
    <name type="synonym">Abyssinian cabbage</name>
    <dbReference type="NCBI Taxonomy" id="52824"/>
    <lineage>
        <taxon>Eukaryota</taxon>
        <taxon>Viridiplantae</taxon>
        <taxon>Streptophyta</taxon>
        <taxon>Embryophyta</taxon>
        <taxon>Tracheophyta</taxon>
        <taxon>Spermatophyta</taxon>
        <taxon>Magnoliopsida</taxon>
        <taxon>eudicotyledons</taxon>
        <taxon>Gunneridae</taxon>
        <taxon>Pentapetalae</taxon>
        <taxon>rosids</taxon>
        <taxon>malvids</taxon>
        <taxon>Brassicales</taxon>
        <taxon>Brassicaceae</taxon>
        <taxon>Brassiceae</taxon>
        <taxon>Brassica</taxon>
    </lineage>
</organism>
<dbReference type="AlphaFoldDB" id="A0A8X7VG36"/>
<dbReference type="InterPro" id="IPR008949">
    <property type="entry name" value="Isoprenoid_synthase_dom_sf"/>
</dbReference>
<dbReference type="GO" id="GO:0010333">
    <property type="term" value="F:terpene synthase activity"/>
    <property type="evidence" value="ECO:0007669"/>
    <property type="project" value="InterPro"/>
</dbReference>
<evidence type="ECO:0000313" key="2">
    <source>
        <dbReference type="EMBL" id="KAG2310652.1"/>
    </source>
</evidence>
<dbReference type="Proteomes" id="UP000886595">
    <property type="component" value="Unassembled WGS sequence"/>
</dbReference>
<dbReference type="GO" id="GO:0000287">
    <property type="term" value="F:magnesium ion binding"/>
    <property type="evidence" value="ECO:0007669"/>
    <property type="project" value="InterPro"/>
</dbReference>
<dbReference type="Pfam" id="PF03936">
    <property type="entry name" value="Terpene_synth_C"/>
    <property type="match status" value="1"/>
</dbReference>
<dbReference type="SUPFAM" id="SSF48576">
    <property type="entry name" value="Terpenoid synthases"/>
    <property type="match status" value="1"/>
</dbReference>
<keyword evidence="3" id="KW-1185">Reference proteome</keyword>
<feature type="domain" description="Terpene synthase metal-binding" evidence="1">
    <location>
        <begin position="1"/>
        <end position="37"/>
    </location>
</feature>
<proteinExistence type="predicted"/>
<evidence type="ECO:0000313" key="3">
    <source>
        <dbReference type="Proteomes" id="UP000886595"/>
    </source>
</evidence>
<evidence type="ECO:0000259" key="1">
    <source>
        <dbReference type="Pfam" id="PF03936"/>
    </source>
</evidence>
<dbReference type="Gene3D" id="1.10.600.10">
    <property type="entry name" value="Farnesyl Diphosphate Synthase"/>
    <property type="match status" value="1"/>
</dbReference>